<dbReference type="Proteomes" id="UP001519295">
    <property type="component" value="Unassembled WGS sequence"/>
</dbReference>
<gene>
    <name evidence="1" type="ORF">JOF36_007057</name>
</gene>
<sequence>MVTATPTLDRSGQLAFGDLDGTVGQTFGDAEQGAGRDYSDVKGLNALIATRVRVGVSSVIAATGLRQLLADALATAHHLR</sequence>
<proteinExistence type="predicted"/>
<keyword evidence="2" id="KW-1185">Reference proteome</keyword>
<evidence type="ECO:0000313" key="2">
    <source>
        <dbReference type="Proteomes" id="UP001519295"/>
    </source>
</evidence>
<organism evidence="1 2">
    <name type="scientific">Pseudonocardia parietis</name>
    <dbReference type="NCBI Taxonomy" id="570936"/>
    <lineage>
        <taxon>Bacteria</taxon>
        <taxon>Bacillati</taxon>
        <taxon>Actinomycetota</taxon>
        <taxon>Actinomycetes</taxon>
        <taxon>Pseudonocardiales</taxon>
        <taxon>Pseudonocardiaceae</taxon>
        <taxon>Pseudonocardia</taxon>
    </lineage>
</organism>
<reference evidence="1 2" key="1">
    <citation type="submission" date="2021-03" db="EMBL/GenBank/DDBJ databases">
        <title>Sequencing the genomes of 1000 actinobacteria strains.</title>
        <authorList>
            <person name="Klenk H.-P."/>
        </authorList>
    </citation>
    <scope>NUCLEOTIDE SEQUENCE [LARGE SCALE GENOMIC DNA]</scope>
    <source>
        <strain evidence="1 2">DSM 45256</strain>
    </source>
</reference>
<protein>
    <submittedName>
        <fullName evidence="1">Uncharacterized protein</fullName>
    </submittedName>
</protein>
<evidence type="ECO:0000313" key="1">
    <source>
        <dbReference type="EMBL" id="MBP2371284.1"/>
    </source>
</evidence>
<dbReference type="EMBL" id="JAGINU010000002">
    <property type="protein sequence ID" value="MBP2371284.1"/>
    <property type="molecule type" value="Genomic_DNA"/>
</dbReference>
<accession>A0ABS4W502</accession>
<name>A0ABS4W502_9PSEU</name>
<dbReference type="RefSeq" id="WP_210036484.1">
    <property type="nucleotide sequence ID" value="NZ_JAGINU010000002.1"/>
</dbReference>
<comment type="caution">
    <text evidence="1">The sequence shown here is derived from an EMBL/GenBank/DDBJ whole genome shotgun (WGS) entry which is preliminary data.</text>
</comment>